<evidence type="ECO:0000313" key="15">
    <source>
        <dbReference type="EMBL" id="GGZ39589.1"/>
    </source>
</evidence>
<comment type="caution">
    <text evidence="15">The sequence shown here is derived from an EMBL/GenBank/DDBJ whole genome shotgun (WGS) entry which is preliminary data.</text>
</comment>
<feature type="compositionally biased region" description="Basic and acidic residues" evidence="13">
    <location>
        <begin position="1"/>
        <end position="15"/>
    </location>
</feature>
<protein>
    <recommendedName>
        <fullName evidence="7 11">Ribosomal RNA large subunit methyltransferase E</fullName>
        <ecNumber evidence="6 11">2.1.1.166</ecNumber>
    </recommendedName>
    <alternativeName>
        <fullName evidence="9 11">23S rRNA Um2552 methyltransferase</fullName>
    </alternativeName>
    <alternativeName>
        <fullName evidence="8 11">rRNA (uridine-2'-O-)-methyltransferase</fullName>
    </alternativeName>
</protein>
<evidence type="ECO:0000256" key="9">
    <source>
        <dbReference type="ARBA" id="ARBA00042745"/>
    </source>
</evidence>
<evidence type="ECO:0000313" key="16">
    <source>
        <dbReference type="Proteomes" id="UP000662572"/>
    </source>
</evidence>
<dbReference type="GO" id="GO:0005737">
    <property type="term" value="C:cytoplasm"/>
    <property type="evidence" value="ECO:0007669"/>
    <property type="project" value="UniProtKB-SubCell"/>
</dbReference>
<evidence type="ECO:0000256" key="7">
    <source>
        <dbReference type="ARBA" id="ARBA00041129"/>
    </source>
</evidence>
<evidence type="ECO:0000256" key="10">
    <source>
        <dbReference type="ARBA" id="ARBA00048970"/>
    </source>
</evidence>
<feature type="binding site" evidence="11">
    <location>
        <position position="101"/>
    </location>
    <ligand>
        <name>S-adenosyl-L-methionine</name>
        <dbReference type="ChEBI" id="CHEBI:59789"/>
    </ligand>
</feature>
<dbReference type="InterPro" id="IPR050082">
    <property type="entry name" value="RNA_methyltr_RlmE"/>
</dbReference>
<comment type="subcellular location">
    <subcellularLocation>
        <location evidence="11">Cytoplasm</location>
    </subcellularLocation>
</comment>
<evidence type="ECO:0000256" key="3">
    <source>
        <dbReference type="ARBA" id="ARBA00022679"/>
    </source>
</evidence>
<dbReference type="InterPro" id="IPR029063">
    <property type="entry name" value="SAM-dependent_MTases_sf"/>
</dbReference>
<feature type="binding site" evidence="11">
    <location>
        <position position="99"/>
    </location>
    <ligand>
        <name>S-adenosyl-L-methionine</name>
        <dbReference type="ChEBI" id="CHEBI:59789"/>
    </ligand>
</feature>
<feature type="domain" description="Ribosomal RNA methyltransferase FtsJ" evidence="14">
    <location>
        <begin position="67"/>
        <end position="240"/>
    </location>
</feature>
<evidence type="ECO:0000256" key="6">
    <source>
        <dbReference type="ARBA" id="ARBA00038861"/>
    </source>
</evidence>
<dbReference type="SUPFAM" id="SSF53335">
    <property type="entry name" value="S-adenosyl-L-methionine-dependent methyltransferases"/>
    <property type="match status" value="1"/>
</dbReference>
<evidence type="ECO:0000256" key="4">
    <source>
        <dbReference type="ARBA" id="ARBA00022691"/>
    </source>
</evidence>
<feature type="region of interest" description="Disordered" evidence="13">
    <location>
        <begin position="1"/>
        <end position="46"/>
    </location>
</feature>
<comment type="function">
    <text evidence="5 11">Specifically methylates the uridine in position 2552 of 23S rRNA at the 2'-O position of the ribose in the fully assembled 50S ribosomal subunit.</text>
</comment>
<keyword evidence="2 11" id="KW-0489">Methyltransferase</keyword>
<accession>A0A918QC07</accession>
<dbReference type="Pfam" id="PF01728">
    <property type="entry name" value="FtsJ"/>
    <property type="match status" value="1"/>
</dbReference>
<gene>
    <name evidence="11 15" type="primary">rlmE</name>
    <name evidence="11" type="synonym">ftsJ</name>
    <name evidence="11" type="synonym">rrmJ</name>
    <name evidence="15" type="ORF">GCM10011273_27750</name>
</gene>
<evidence type="ECO:0000256" key="11">
    <source>
        <dbReference type="HAMAP-Rule" id="MF_01547"/>
    </source>
</evidence>
<keyword evidence="3 11" id="KW-0808">Transferase</keyword>
<evidence type="ECO:0000256" key="12">
    <source>
        <dbReference type="PIRSR" id="PIRSR005461-1"/>
    </source>
</evidence>
<keyword evidence="4 11" id="KW-0949">S-adenosyl-L-methionine</keyword>
<comment type="catalytic activity">
    <reaction evidence="10 11">
        <text>uridine(2552) in 23S rRNA + S-adenosyl-L-methionine = 2'-O-methyluridine(2552) in 23S rRNA + S-adenosyl-L-homocysteine + H(+)</text>
        <dbReference type="Rhea" id="RHEA:42720"/>
        <dbReference type="Rhea" id="RHEA-COMP:10202"/>
        <dbReference type="Rhea" id="RHEA-COMP:10203"/>
        <dbReference type="ChEBI" id="CHEBI:15378"/>
        <dbReference type="ChEBI" id="CHEBI:57856"/>
        <dbReference type="ChEBI" id="CHEBI:59789"/>
        <dbReference type="ChEBI" id="CHEBI:65315"/>
        <dbReference type="ChEBI" id="CHEBI:74478"/>
        <dbReference type="EC" id="2.1.1.166"/>
    </reaction>
</comment>
<dbReference type="PANTHER" id="PTHR10920:SF18">
    <property type="entry name" value="RRNA METHYLTRANSFERASE 2, MITOCHONDRIAL"/>
    <property type="match status" value="1"/>
</dbReference>
<dbReference type="PANTHER" id="PTHR10920">
    <property type="entry name" value="RIBOSOMAL RNA METHYLTRANSFERASE"/>
    <property type="match status" value="1"/>
</dbReference>
<dbReference type="HAMAP" id="MF_01547">
    <property type="entry name" value="RNA_methyltr_E"/>
    <property type="match status" value="1"/>
</dbReference>
<organism evidence="15 16">
    <name type="scientific">Asticcacaulis endophyticus</name>
    <dbReference type="NCBI Taxonomy" id="1395890"/>
    <lineage>
        <taxon>Bacteria</taxon>
        <taxon>Pseudomonadati</taxon>
        <taxon>Pseudomonadota</taxon>
        <taxon>Alphaproteobacteria</taxon>
        <taxon>Caulobacterales</taxon>
        <taxon>Caulobacteraceae</taxon>
        <taxon>Asticcacaulis</taxon>
    </lineage>
</organism>
<feature type="binding site" evidence="11">
    <location>
        <position position="133"/>
    </location>
    <ligand>
        <name>S-adenosyl-L-methionine</name>
        <dbReference type="ChEBI" id="CHEBI:59789"/>
    </ligand>
</feature>
<dbReference type="PIRSF" id="PIRSF005461">
    <property type="entry name" value="23S_rRNA_mtase"/>
    <property type="match status" value="1"/>
</dbReference>
<evidence type="ECO:0000256" key="1">
    <source>
        <dbReference type="ARBA" id="ARBA00022552"/>
    </source>
</evidence>
<dbReference type="InterPro" id="IPR015507">
    <property type="entry name" value="rRNA-MeTfrase_E"/>
</dbReference>
<evidence type="ECO:0000256" key="13">
    <source>
        <dbReference type="SAM" id="MobiDB-lite"/>
    </source>
</evidence>
<proteinExistence type="inferred from homology"/>
<evidence type="ECO:0000256" key="8">
    <source>
        <dbReference type="ARBA" id="ARBA00041995"/>
    </source>
</evidence>
<comment type="similarity">
    <text evidence="11">Belongs to the class I-like SAM-binding methyltransferase superfamily. RNA methyltransferase RlmE family.</text>
</comment>
<dbReference type="InterPro" id="IPR002877">
    <property type="entry name" value="RNA_MeTrfase_FtsJ_dom"/>
</dbReference>
<reference evidence="15" key="2">
    <citation type="submission" date="2020-09" db="EMBL/GenBank/DDBJ databases">
        <authorList>
            <person name="Sun Q."/>
            <person name="Kim S."/>
        </authorList>
    </citation>
    <scope>NUCLEOTIDE SEQUENCE</scope>
    <source>
        <strain evidence="15">KCTC 32296</strain>
    </source>
</reference>
<dbReference type="Gene3D" id="3.40.50.150">
    <property type="entry name" value="Vaccinia Virus protein VP39"/>
    <property type="match status" value="1"/>
</dbReference>
<evidence type="ECO:0000256" key="5">
    <source>
        <dbReference type="ARBA" id="ARBA00037569"/>
    </source>
</evidence>
<dbReference type="GO" id="GO:0008650">
    <property type="term" value="F:rRNA (uridine-2'-O-)-methyltransferase activity"/>
    <property type="evidence" value="ECO:0007669"/>
    <property type="project" value="UniProtKB-UniRule"/>
</dbReference>
<keyword evidence="1 11" id="KW-0698">rRNA processing</keyword>
<feature type="binding site" evidence="11">
    <location>
        <position position="117"/>
    </location>
    <ligand>
        <name>S-adenosyl-L-methionine</name>
        <dbReference type="ChEBI" id="CHEBI:59789"/>
    </ligand>
</feature>
<feature type="binding site" evidence="11">
    <location>
        <position position="157"/>
    </location>
    <ligand>
        <name>S-adenosyl-L-methionine</name>
        <dbReference type="ChEBI" id="CHEBI:59789"/>
    </ligand>
</feature>
<name>A0A918QC07_9CAUL</name>
<evidence type="ECO:0000256" key="2">
    <source>
        <dbReference type="ARBA" id="ARBA00022603"/>
    </source>
</evidence>
<dbReference type="RefSeq" id="WP_189487608.1">
    <property type="nucleotide sequence ID" value="NZ_BMZB01000004.1"/>
</dbReference>
<dbReference type="Proteomes" id="UP000662572">
    <property type="component" value="Unassembled WGS sequence"/>
</dbReference>
<keyword evidence="16" id="KW-1185">Reference proteome</keyword>
<keyword evidence="11" id="KW-0963">Cytoplasm</keyword>
<dbReference type="EMBL" id="BMZB01000004">
    <property type="protein sequence ID" value="GGZ39589.1"/>
    <property type="molecule type" value="Genomic_DNA"/>
</dbReference>
<reference evidence="15" key="1">
    <citation type="journal article" date="2014" name="Int. J. Syst. Evol. Microbiol.">
        <title>Complete genome sequence of Corynebacterium casei LMG S-19264T (=DSM 44701T), isolated from a smear-ripened cheese.</title>
        <authorList>
            <consortium name="US DOE Joint Genome Institute (JGI-PGF)"/>
            <person name="Walter F."/>
            <person name="Albersmeier A."/>
            <person name="Kalinowski J."/>
            <person name="Ruckert C."/>
        </authorList>
    </citation>
    <scope>NUCLEOTIDE SEQUENCE</scope>
    <source>
        <strain evidence="15">KCTC 32296</strain>
    </source>
</reference>
<evidence type="ECO:0000259" key="14">
    <source>
        <dbReference type="Pfam" id="PF01728"/>
    </source>
</evidence>
<dbReference type="EC" id="2.1.1.166" evidence="6 11"/>
<feature type="active site" description="Proton acceptor" evidence="11 12">
    <location>
        <position position="197"/>
    </location>
</feature>
<sequence>MNDKKTPEDAPEARRKMVKPPTGGNLSGRNKGHTAVKTAKQRTESSAKWLERQLNDPFVARAKAEGWRSRAAFKLTEIDDRFKLLHRGVRVVDLGCAPGGWVQVAKKRGAAHVVGVDLLPVDPVPGAEIIQADFTDPEVGPRLMEMLGGKPDLVLSDLAHNTVGHKQTDHLKIVGLIEMAVDFAILNLKPGGTFVAKAFQGGETHAVLDILKRNFTEVKHIKPKASRQGSSETFIVAMGFKG</sequence>
<dbReference type="AlphaFoldDB" id="A0A918QC07"/>